<dbReference type="PANTHER" id="PTHR11705">
    <property type="entry name" value="PROTEASE FAMILY M14 CARBOXYPEPTIDASE A,B"/>
    <property type="match status" value="1"/>
</dbReference>
<protein>
    <submittedName>
        <fullName evidence="8">Peptidase</fullName>
    </submittedName>
</protein>
<dbReference type="GO" id="GO:0006508">
    <property type="term" value="P:proteolysis"/>
    <property type="evidence" value="ECO:0007669"/>
    <property type="project" value="UniProtKB-KW"/>
</dbReference>
<organism evidence="8 9">
    <name type="scientific">Sphingopyxis witflariensis</name>
    <dbReference type="NCBI Taxonomy" id="173675"/>
    <lineage>
        <taxon>Bacteria</taxon>
        <taxon>Pseudomonadati</taxon>
        <taxon>Pseudomonadota</taxon>
        <taxon>Alphaproteobacteria</taxon>
        <taxon>Sphingomonadales</taxon>
        <taxon>Sphingomonadaceae</taxon>
        <taxon>Sphingopyxis</taxon>
    </lineage>
</organism>
<dbReference type="SUPFAM" id="SSF53187">
    <property type="entry name" value="Zn-dependent exopeptidases"/>
    <property type="match status" value="1"/>
</dbReference>
<feature type="domain" description="Peptidase M14" evidence="7">
    <location>
        <begin position="37"/>
        <end position="213"/>
    </location>
</feature>
<dbReference type="GO" id="GO:0008270">
    <property type="term" value="F:zinc ion binding"/>
    <property type="evidence" value="ECO:0007669"/>
    <property type="project" value="InterPro"/>
</dbReference>
<dbReference type="OrthoDB" id="9767214at2"/>
<evidence type="ECO:0000256" key="5">
    <source>
        <dbReference type="ARBA" id="ARBA00022833"/>
    </source>
</evidence>
<dbReference type="GO" id="GO:0005615">
    <property type="term" value="C:extracellular space"/>
    <property type="evidence" value="ECO:0007669"/>
    <property type="project" value="TreeGrafter"/>
</dbReference>
<comment type="caution">
    <text evidence="8">The sequence shown here is derived from an EMBL/GenBank/DDBJ whole genome shotgun (WGS) entry which is preliminary data.</text>
</comment>
<gene>
    <name evidence="8" type="ORF">CDQ91_20230</name>
</gene>
<evidence type="ECO:0000256" key="2">
    <source>
        <dbReference type="ARBA" id="ARBA00005988"/>
    </source>
</evidence>
<keyword evidence="9" id="KW-1185">Reference proteome</keyword>
<dbReference type="AlphaFoldDB" id="A0A246JDH3"/>
<dbReference type="Pfam" id="PF00246">
    <property type="entry name" value="Peptidase_M14"/>
    <property type="match status" value="1"/>
</dbReference>
<dbReference type="Proteomes" id="UP000197097">
    <property type="component" value="Unassembled WGS sequence"/>
</dbReference>
<comment type="cofactor">
    <cofactor evidence="1">
        <name>Zn(2+)</name>
        <dbReference type="ChEBI" id="CHEBI:29105"/>
    </cofactor>
</comment>
<evidence type="ECO:0000313" key="8">
    <source>
        <dbReference type="EMBL" id="OWQ90620.1"/>
    </source>
</evidence>
<name>A0A246JDH3_9SPHN</name>
<evidence type="ECO:0000256" key="6">
    <source>
        <dbReference type="ARBA" id="ARBA00023049"/>
    </source>
</evidence>
<keyword evidence="5" id="KW-0862">Zinc</keyword>
<dbReference type="InterPro" id="IPR000834">
    <property type="entry name" value="Peptidase_M14"/>
</dbReference>
<dbReference type="SUPFAM" id="SSF52317">
    <property type="entry name" value="Class I glutamine amidotransferase-like"/>
    <property type="match status" value="1"/>
</dbReference>
<keyword evidence="6" id="KW-0482">Metalloprotease</keyword>
<dbReference type="Gene3D" id="3.40.50.880">
    <property type="match status" value="1"/>
</dbReference>
<dbReference type="PANTHER" id="PTHR11705:SF143">
    <property type="entry name" value="SLL0236 PROTEIN"/>
    <property type="match status" value="1"/>
</dbReference>
<evidence type="ECO:0000256" key="1">
    <source>
        <dbReference type="ARBA" id="ARBA00001947"/>
    </source>
</evidence>
<sequence>MTTSAAIAGPVPTPKEVLGHDMGEDRYVASYSETATYWKRLAELSDRIRLVDIGPTVEKRRQLMAIVSSPENLALLDKYKDISERLGRAEGLTDDQARALAAEGKAVIWVDGGIHASETLTHSAIIQQVYDLVNSDDAEAKRIRDNVIILFVANNPDGQELVANWYMRIKDPAKREAGFDSLPKLYHAYVGHDNNRDFYMAEMPETQNITRVLFRDWRPQVVLNQHQTGPAGTVVFIPPFRDPFNFNFDPLVMTSLEEVGAAMQSRLLSEGKRGGTSREGAHYDTWYNGNLRSISYFHNAIGILTETIGKPVPIDIELVPERQLPGNNQPAPIAPQKWHIGQSLEYSMTINRAVLSYAAANREKLLFNIYRMGANSIARGSEDSWTMTPTRIAEMHAASAATGAKPVATRTRGSSSIDPRFYAEVMKNPANRDARAYVIDPGQRDYPTAVRFLNALIKLGVDVDRAAAPFAANGKEYPAGTYFVRTAQAYRPHILDMFEAQDYPENFEYPGGPPIPPADATGYTPAFQMGVGFERVLDAIDVPSTRVGTILANHPGRIVGEGKAGYLIGHGANNSFILSNRLLKAGEPLFWLSEPVSVAGGTAEPGALWVPASPTAKRIVEAGAAELGLDVERAAAVPASNRTAMKRPRIALVDVYGGLMPTGWMRWIFDQHEFPFTIVHPQQLDAGRLRKDFDVVILPHAAFQLQAARASGDGMFRGRGDDKQPKPEEIPAEYRAWLGSVTAEKSIPALKAFVDQGGSLIAMGGSAQAIAQAMDLPVEDAVAETVGGKTARPPRTKFYVPGALLEASVNRAVPLTYGMPAQVDLFFDDSPVWKLKPGATGVEVPVRFAGVPRLRSGWAHGQERLDGAAAIVEVDRGKGRVVLFGPEVALRAQTHGAFKLLFNAIYLGAGHDGR</sequence>
<evidence type="ECO:0000259" key="7">
    <source>
        <dbReference type="Pfam" id="PF00246"/>
    </source>
</evidence>
<accession>A0A246JDH3</accession>
<keyword evidence="4" id="KW-0378">Hydrolase</keyword>
<evidence type="ECO:0000256" key="3">
    <source>
        <dbReference type="ARBA" id="ARBA00022670"/>
    </source>
</evidence>
<evidence type="ECO:0000256" key="4">
    <source>
        <dbReference type="ARBA" id="ARBA00022801"/>
    </source>
</evidence>
<keyword evidence="3" id="KW-0645">Protease</keyword>
<reference evidence="8 9" key="1">
    <citation type="journal article" date="2002" name="Int. J. Syst. Evol. Microbiol.">
        <title>Sphingopyxis witflariensis sp. nov., isolated from activated sludge.</title>
        <authorList>
            <person name="Kampfer P."/>
            <person name="Witzenberger R."/>
            <person name="Denner E.B."/>
            <person name="Busse H.J."/>
            <person name="Neef A."/>
        </authorList>
    </citation>
    <scope>NUCLEOTIDE SEQUENCE [LARGE SCALE GENOMIC DNA]</scope>
    <source>
        <strain evidence="8 9">DSM 14551</strain>
    </source>
</reference>
<dbReference type="EMBL" id="NISJ01000020">
    <property type="protein sequence ID" value="OWQ90620.1"/>
    <property type="molecule type" value="Genomic_DNA"/>
</dbReference>
<proteinExistence type="inferred from homology"/>
<dbReference type="Gene3D" id="3.40.630.10">
    <property type="entry name" value="Zn peptidases"/>
    <property type="match status" value="1"/>
</dbReference>
<dbReference type="CDD" id="cd06240">
    <property type="entry name" value="M14-like"/>
    <property type="match status" value="1"/>
</dbReference>
<dbReference type="GO" id="GO:0004181">
    <property type="term" value="F:metallocarboxypeptidase activity"/>
    <property type="evidence" value="ECO:0007669"/>
    <property type="project" value="InterPro"/>
</dbReference>
<comment type="similarity">
    <text evidence="2">Belongs to the peptidase M14 family.</text>
</comment>
<dbReference type="InterPro" id="IPR029062">
    <property type="entry name" value="Class_I_gatase-like"/>
</dbReference>
<evidence type="ECO:0000313" key="9">
    <source>
        <dbReference type="Proteomes" id="UP000197097"/>
    </source>
</evidence>